<dbReference type="EMBL" id="QANO01000182">
    <property type="protein sequence ID" value="PTU49470.1"/>
    <property type="molecule type" value="Genomic_DNA"/>
</dbReference>
<dbReference type="AlphaFoldDB" id="A0A2R7UCP8"/>
<reference evidence="1 2" key="1">
    <citation type="submission" date="2018-04" db="EMBL/GenBank/DDBJ databases">
        <authorList>
            <person name="Go L.Y."/>
            <person name="Mitchell J.A."/>
        </authorList>
    </citation>
    <scope>NUCLEOTIDE SEQUENCE [LARGE SCALE GENOMIC DNA]</scope>
    <source>
        <strain evidence="1 2">KCJK7865</strain>
    </source>
</reference>
<dbReference type="Proteomes" id="UP000244874">
    <property type="component" value="Unassembled WGS sequence"/>
</dbReference>
<protein>
    <submittedName>
        <fullName evidence="1">Uncharacterized protein</fullName>
    </submittedName>
</protein>
<comment type="caution">
    <text evidence="1">The sequence shown here is derived from an EMBL/GenBank/DDBJ whole genome shotgun (WGS) entry which is preliminary data.</text>
</comment>
<name>A0A2R7UCP8_PSEDL</name>
<gene>
    <name evidence="1" type="ORF">DBB42_25455</name>
</gene>
<accession>A0A2R7UCP8</accession>
<proteinExistence type="predicted"/>
<organism evidence="1 2">
    <name type="scientific">Pseudomonas plecoglossicida</name>
    <dbReference type="NCBI Taxonomy" id="70775"/>
    <lineage>
        <taxon>Bacteria</taxon>
        <taxon>Pseudomonadati</taxon>
        <taxon>Pseudomonadota</taxon>
        <taxon>Gammaproteobacteria</taxon>
        <taxon>Pseudomonadales</taxon>
        <taxon>Pseudomonadaceae</taxon>
        <taxon>Pseudomonas</taxon>
    </lineage>
</organism>
<evidence type="ECO:0000313" key="2">
    <source>
        <dbReference type="Proteomes" id="UP000244874"/>
    </source>
</evidence>
<evidence type="ECO:0000313" key="1">
    <source>
        <dbReference type="EMBL" id="PTU49470.1"/>
    </source>
</evidence>
<sequence>MAILQAWRGEGTSTRADQRVWRCAGSMQRGTTESRAQEYIRITIVVVDWAGRGGYRVPWLTGLVPVVGAIL</sequence>